<feature type="region of interest" description="Disordered" evidence="12">
    <location>
        <begin position="134"/>
        <end position="172"/>
    </location>
</feature>
<proteinExistence type="inferred from homology"/>
<keyword evidence="4" id="KW-0479">Metal-binding</keyword>
<keyword evidence="8" id="KW-0238">DNA-binding</keyword>
<evidence type="ECO:0000256" key="4">
    <source>
        <dbReference type="ARBA" id="ARBA00022723"/>
    </source>
</evidence>
<dbReference type="Pfam" id="PF20644">
    <property type="entry name" value="Rrn7_cyclin_N"/>
    <property type="match status" value="1"/>
</dbReference>
<evidence type="ECO:0000256" key="2">
    <source>
        <dbReference type="ARBA" id="ARBA00006899"/>
    </source>
</evidence>
<evidence type="ECO:0000256" key="7">
    <source>
        <dbReference type="ARBA" id="ARBA00023015"/>
    </source>
</evidence>
<evidence type="ECO:0000256" key="12">
    <source>
        <dbReference type="SAM" id="MobiDB-lite"/>
    </source>
</evidence>
<dbReference type="GO" id="GO:0070860">
    <property type="term" value="C:RNA polymerase I core factor complex"/>
    <property type="evidence" value="ECO:0007669"/>
    <property type="project" value="InterPro"/>
</dbReference>
<evidence type="ECO:0000259" key="13">
    <source>
        <dbReference type="Pfam" id="PF11781"/>
    </source>
</evidence>
<protein>
    <recommendedName>
        <fullName evidence="3">TATA box-binding protein-associated factor RNA polymerase I subunit B</fullName>
    </recommendedName>
    <alternativeName>
        <fullName evidence="11">TATA box-binding protein-associated factor 1B</fullName>
    </alternativeName>
</protein>
<dbReference type="GO" id="GO:0008270">
    <property type="term" value="F:zinc ion binding"/>
    <property type="evidence" value="ECO:0007669"/>
    <property type="project" value="UniProtKB-KW"/>
</dbReference>
<evidence type="ECO:0000259" key="14">
    <source>
        <dbReference type="Pfam" id="PF20644"/>
    </source>
</evidence>
<dbReference type="Pfam" id="PF11781">
    <property type="entry name" value="Zn_ribbon_RRN7"/>
    <property type="match status" value="1"/>
</dbReference>
<sequence length="575" mass="65356">MDEEETAGYSEPCAQCAAVDWGLSEEGRFFCKSCHNVIERTKEVMDLTFIQGANRISTLGRKSKTETAGGRHTWMVCEGFQFILMNQADALLRLGVHPHFKDGVLRQLWRLYLQKSRQAYCVNRVRSAKFRVGDADSDSDSAAEASVASASGTDGESNPCSSPSSKGGSDWSGSADSLCYLTPRQRRSHRLLSLKKTLALIHLALVWSREALTLSDLLGLVNCGSVPYVKAHEQLPEQMKLFGKDALLFNAETVPSHRSLHKEAQDLLLFLQLPAFPPISQQTLLHPGPLSLRYLIDANLPGELHRWVCRVAELAGLFHESIQTFHPESQPTLPRYDLQAAALIIVTMKLLFGLDDHTEWELSNNARSTDGEGAQFNLRRWYKLMQTALNRAQQRRDQDTARRQWRAKKPIFMRKKEKWWIMKKKRVAEQLQMCFEKLSSQPSGPKDVTTSSFKFCWGEQKGADGPSLHHTLLDGVVGLKDDLLTPHHHSYWHSSLRPCKPRCQNHFTDLKNTLPNSFVWLLELFCFILDVKPSCLYEEVLSVERRVFAPPTDRARLRNRTETRTRHSAQTSEES</sequence>
<evidence type="ECO:0000256" key="6">
    <source>
        <dbReference type="ARBA" id="ARBA00022833"/>
    </source>
</evidence>
<evidence type="ECO:0000313" key="16">
    <source>
        <dbReference type="Ensembl" id="ENSORLP00015028802.1"/>
    </source>
</evidence>
<feature type="compositionally biased region" description="Low complexity" evidence="12">
    <location>
        <begin position="142"/>
        <end position="172"/>
    </location>
</feature>
<dbReference type="Pfam" id="PF20645">
    <property type="entry name" value="Rrn7_cyclin_C"/>
    <property type="match status" value="1"/>
</dbReference>
<feature type="domain" description="RRN7-type" evidence="13">
    <location>
        <begin position="8"/>
        <end position="39"/>
    </location>
</feature>
<feature type="compositionally biased region" description="Basic and acidic residues" evidence="12">
    <location>
        <begin position="554"/>
        <end position="565"/>
    </location>
</feature>
<feature type="domain" description="Rrn7/TAF1B C-terminal cyclin" evidence="15">
    <location>
        <begin position="254"/>
        <end position="438"/>
    </location>
</feature>
<comment type="subcellular location">
    <subcellularLocation>
        <location evidence="1">Nucleus</location>
        <location evidence="1">Nucleolus</location>
    </subcellularLocation>
</comment>
<dbReference type="InterPro" id="IPR021752">
    <property type="entry name" value="TF_Rrn7_Zf"/>
</dbReference>
<dbReference type="Ensembl" id="ENSORLT00015017484.1">
    <property type="protein sequence ID" value="ENSORLP00015028802.1"/>
    <property type="gene ID" value="ENSORLG00015011623.1"/>
</dbReference>
<keyword evidence="10" id="KW-0539">Nucleus</keyword>
<feature type="domain" description="Rrn7/TAF1B N-terminal cyclin" evidence="14">
    <location>
        <begin position="80"/>
        <end position="237"/>
    </location>
</feature>
<reference evidence="16" key="4">
    <citation type="submission" date="2025-09" db="UniProtKB">
        <authorList>
            <consortium name="Ensembl"/>
        </authorList>
    </citation>
    <scope>IDENTIFICATION</scope>
    <source>
        <strain evidence="16">HSOK</strain>
    </source>
</reference>
<evidence type="ECO:0000256" key="11">
    <source>
        <dbReference type="ARBA" id="ARBA00032500"/>
    </source>
</evidence>
<reference evidence="16" key="3">
    <citation type="submission" date="2025-08" db="UniProtKB">
        <authorList>
            <consortium name="Ensembl"/>
        </authorList>
    </citation>
    <scope>IDENTIFICATION</scope>
    <source>
        <strain evidence="16">HSOK</strain>
    </source>
</reference>
<reference key="1">
    <citation type="journal article" date="2007" name="Nature">
        <title>The medaka draft genome and insights into vertebrate genome evolution.</title>
        <authorList>
            <person name="Kasahara M."/>
            <person name="Naruse K."/>
            <person name="Sasaki S."/>
            <person name="Nakatani Y."/>
            <person name="Qu W."/>
            <person name="Ahsan B."/>
            <person name="Yamada T."/>
            <person name="Nagayasu Y."/>
            <person name="Doi K."/>
            <person name="Kasai Y."/>
            <person name="Jindo T."/>
            <person name="Kobayashi D."/>
            <person name="Shimada A."/>
            <person name="Toyoda A."/>
            <person name="Kuroki Y."/>
            <person name="Fujiyama A."/>
            <person name="Sasaki T."/>
            <person name="Shimizu A."/>
            <person name="Asakawa S."/>
            <person name="Shimizu N."/>
            <person name="Hashimoto S."/>
            <person name="Yang J."/>
            <person name="Lee Y."/>
            <person name="Matsushima K."/>
            <person name="Sugano S."/>
            <person name="Sakaizumi M."/>
            <person name="Narita T."/>
            <person name="Ohishi K."/>
            <person name="Haga S."/>
            <person name="Ohta F."/>
            <person name="Nomoto H."/>
            <person name="Nogata K."/>
            <person name="Morishita T."/>
            <person name="Endo T."/>
            <person name="Shin-I T."/>
            <person name="Takeda H."/>
            <person name="Morishita S."/>
            <person name="Kohara Y."/>
        </authorList>
    </citation>
    <scope>NUCLEOTIDE SEQUENCE [LARGE SCALE GENOMIC DNA]</scope>
    <source>
        <strain>Hd-rR</strain>
    </source>
</reference>
<evidence type="ECO:0000256" key="1">
    <source>
        <dbReference type="ARBA" id="ARBA00004604"/>
    </source>
</evidence>
<keyword evidence="6" id="KW-0862">Zinc</keyword>
<dbReference type="PANTHER" id="PTHR31576">
    <property type="entry name" value="TATA BOX-BINDING PROTEIN-ASSOCIATED FACTOR RNA POLYMERASE I SUBUNIT B"/>
    <property type="match status" value="1"/>
</dbReference>
<comment type="similarity">
    <text evidence="2">Belongs to the RRN7/TAF1B family.</text>
</comment>
<keyword evidence="9" id="KW-0804">Transcription</keyword>
<evidence type="ECO:0000256" key="8">
    <source>
        <dbReference type="ARBA" id="ARBA00023125"/>
    </source>
</evidence>
<dbReference type="AlphaFoldDB" id="A0A3P9J924"/>
<keyword evidence="7" id="KW-0805">Transcription regulation</keyword>
<evidence type="ECO:0000256" key="10">
    <source>
        <dbReference type="ARBA" id="ARBA00023242"/>
    </source>
</evidence>
<evidence type="ECO:0000256" key="9">
    <source>
        <dbReference type="ARBA" id="ARBA00023163"/>
    </source>
</evidence>
<dbReference type="InterPro" id="IPR048538">
    <property type="entry name" value="Rrn7_cyclin_C"/>
</dbReference>
<reference evidence="16 17" key="2">
    <citation type="submission" date="2017-04" db="EMBL/GenBank/DDBJ databases">
        <title>CpG methylation of centromeres and impact of large insertions on vertebrate speciation.</title>
        <authorList>
            <person name="Ichikawa K."/>
            <person name="Yoshimura J."/>
            <person name="Morishita S."/>
        </authorList>
    </citation>
    <scope>NUCLEOTIDE SEQUENCE</scope>
    <source>
        <strain evidence="16 17">HSOK</strain>
    </source>
</reference>
<feature type="region of interest" description="Disordered" evidence="12">
    <location>
        <begin position="554"/>
        <end position="575"/>
    </location>
</feature>
<evidence type="ECO:0000256" key="5">
    <source>
        <dbReference type="ARBA" id="ARBA00022771"/>
    </source>
</evidence>
<dbReference type="Proteomes" id="UP000265200">
    <property type="component" value="Chromosome 24"/>
</dbReference>
<keyword evidence="5" id="KW-0863">Zinc-finger</keyword>
<evidence type="ECO:0000259" key="15">
    <source>
        <dbReference type="Pfam" id="PF20645"/>
    </source>
</evidence>
<accession>A0A3P9J924</accession>
<dbReference type="GO" id="GO:0001164">
    <property type="term" value="F:RNA polymerase I core promoter sequence-specific DNA binding"/>
    <property type="evidence" value="ECO:0007669"/>
    <property type="project" value="InterPro"/>
</dbReference>
<evidence type="ECO:0000256" key="3">
    <source>
        <dbReference type="ARBA" id="ARBA00018994"/>
    </source>
</evidence>
<organism evidence="16 17">
    <name type="scientific">Oryzias latipes</name>
    <name type="common">Japanese rice fish</name>
    <name type="synonym">Japanese killifish</name>
    <dbReference type="NCBI Taxonomy" id="8090"/>
    <lineage>
        <taxon>Eukaryota</taxon>
        <taxon>Metazoa</taxon>
        <taxon>Chordata</taxon>
        <taxon>Craniata</taxon>
        <taxon>Vertebrata</taxon>
        <taxon>Euteleostomi</taxon>
        <taxon>Actinopterygii</taxon>
        <taxon>Neopterygii</taxon>
        <taxon>Teleostei</taxon>
        <taxon>Neoteleostei</taxon>
        <taxon>Acanthomorphata</taxon>
        <taxon>Ovalentaria</taxon>
        <taxon>Atherinomorphae</taxon>
        <taxon>Beloniformes</taxon>
        <taxon>Adrianichthyidae</taxon>
        <taxon>Oryziinae</taxon>
        <taxon>Oryzias</taxon>
    </lineage>
</organism>
<dbReference type="InterPro" id="IPR048540">
    <property type="entry name" value="Rrn7_cyclin_N"/>
</dbReference>
<dbReference type="PANTHER" id="PTHR31576:SF2">
    <property type="entry name" value="TATA BOX-BINDING PROTEIN-ASSOCIATED FACTOR RNA POLYMERASE I SUBUNIT B"/>
    <property type="match status" value="1"/>
</dbReference>
<evidence type="ECO:0000313" key="17">
    <source>
        <dbReference type="Proteomes" id="UP000265200"/>
    </source>
</evidence>
<dbReference type="InterPro" id="IPR033599">
    <property type="entry name" value="TAF1B/Rrn7"/>
</dbReference>
<name>A0A3P9J924_ORYLA</name>